<organism evidence="1 2">
    <name type="scientific">Coemansia nantahalensis</name>
    <dbReference type="NCBI Taxonomy" id="2789366"/>
    <lineage>
        <taxon>Eukaryota</taxon>
        <taxon>Fungi</taxon>
        <taxon>Fungi incertae sedis</taxon>
        <taxon>Zoopagomycota</taxon>
        <taxon>Kickxellomycotina</taxon>
        <taxon>Kickxellomycetes</taxon>
        <taxon>Kickxellales</taxon>
        <taxon>Kickxellaceae</taxon>
        <taxon>Coemansia</taxon>
    </lineage>
</organism>
<reference evidence="1" key="1">
    <citation type="submission" date="2022-07" db="EMBL/GenBank/DDBJ databases">
        <title>Phylogenomic reconstructions and comparative analyses of Kickxellomycotina fungi.</title>
        <authorList>
            <person name="Reynolds N.K."/>
            <person name="Stajich J.E."/>
            <person name="Barry K."/>
            <person name="Grigoriev I.V."/>
            <person name="Crous P."/>
            <person name="Smith M.E."/>
        </authorList>
    </citation>
    <scope>NUCLEOTIDE SEQUENCE</scope>
    <source>
        <strain evidence="1">CBS 109366</strain>
    </source>
</reference>
<keyword evidence="2" id="KW-1185">Reference proteome</keyword>
<name>A0ACC1K6V5_9FUNG</name>
<accession>A0ACC1K6V5</accession>
<gene>
    <name evidence="1" type="ORF">IWQ57_000657</name>
</gene>
<evidence type="ECO:0000313" key="2">
    <source>
        <dbReference type="Proteomes" id="UP001140234"/>
    </source>
</evidence>
<comment type="caution">
    <text evidence="1">The sequence shown here is derived from an EMBL/GenBank/DDBJ whole genome shotgun (WGS) entry which is preliminary data.</text>
</comment>
<proteinExistence type="predicted"/>
<dbReference type="Proteomes" id="UP001140234">
    <property type="component" value="Unassembled WGS sequence"/>
</dbReference>
<evidence type="ECO:0000313" key="1">
    <source>
        <dbReference type="EMBL" id="KAJ2774812.1"/>
    </source>
</evidence>
<protein>
    <submittedName>
        <fullName evidence="1">Uncharacterized protein</fullName>
    </submittedName>
</protein>
<dbReference type="EMBL" id="JANBUJ010000063">
    <property type="protein sequence ID" value="KAJ2774812.1"/>
    <property type="molecule type" value="Genomic_DNA"/>
</dbReference>
<sequence>MAKASSAVLADADGHLQKTQTGAAENVNIDGDQSRFSAVLGILRKFIGVADIINLRLSLPSQLLDPVPNLEYWNYMDSPRHFVA</sequence>